<accession>A0ABP0XTW8</accession>
<dbReference type="Proteomes" id="UP001642487">
    <property type="component" value="Chromosome 1"/>
</dbReference>
<evidence type="ECO:0000313" key="2">
    <source>
        <dbReference type="EMBL" id="CAK9310386.1"/>
    </source>
</evidence>
<dbReference type="EMBL" id="OZ021735">
    <property type="protein sequence ID" value="CAK9310386.1"/>
    <property type="molecule type" value="Genomic_DNA"/>
</dbReference>
<proteinExistence type="predicted"/>
<dbReference type="PRINTS" id="PR00412">
    <property type="entry name" value="EPOXHYDRLASE"/>
</dbReference>
<organism evidence="2 3">
    <name type="scientific">Citrullus colocynthis</name>
    <name type="common">colocynth</name>
    <dbReference type="NCBI Taxonomy" id="252529"/>
    <lineage>
        <taxon>Eukaryota</taxon>
        <taxon>Viridiplantae</taxon>
        <taxon>Streptophyta</taxon>
        <taxon>Embryophyta</taxon>
        <taxon>Tracheophyta</taxon>
        <taxon>Spermatophyta</taxon>
        <taxon>Magnoliopsida</taxon>
        <taxon>eudicotyledons</taxon>
        <taxon>Gunneridae</taxon>
        <taxon>Pentapetalae</taxon>
        <taxon>rosids</taxon>
        <taxon>fabids</taxon>
        <taxon>Cucurbitales</taxon>
        <taxon>Cucurbitaceae</taxon>
        <taxon>Benincaseae</taxon>
        <taxon>Citrullus</taxon>
    </lineage>
</organism>
<dbReference type="SUPFAM" id="SSF53474">
    <property type="entry name" value="alpha/beta-Hydrolases"/>
    <property type="match status" value="1"/>
</dbReference>
<name>A0ABP0XTW8_9ROSI</name>
<dbReference type="InterPro" id="IPR000639">
    <property type="entry name" value="Epox_hydrolase-like"/>
</dbReference>
<dbReference type="InterPro" id="IPR000073">
    <property type="entry name" value="AB_hydrolase_1"/>
</dbReference>
<protein>
    <recommendedName>
        <fullName evidence="1">AB hydrolase-1 domain-containing protein</fullName>
    </recommendedName>
</protein>
<dbReference type="InterPro" id="IPR050228">
    <property type="entry name" value="Carboxylesterase_BioH"/>
</dbReference>
<dbReference type="PANTHER" id="PTHR43194">
    <property type="entry name" value="HYDROLASE ALPHA/BETA FOLD FAMILY"/>
    <property type="match status" value="1"/>
</dbReference>
<feature type="domain" description="AB hydrolase-1" evidence="1">
    <location>
        <begin position="138"/>
        <end position="384"/>
    </location>
</feature>
<sequence>MEAMARAVLSQPLSLSSPYPLSFLSATTKLYCYFTATTTRIRPASASGRITANAKGKDETGDSDANSSGFNPFGFVTDNPSSRSAIQLPESPAEDGNVGQMLYRIEDKGKEYGSYVKSGKFRWFVRETGSAKSRRGTIVFLHGAPTQSYSYRVVMSELSALGFHCFAPDWIGFGFSDKPQPGYGFNYTEKEYHEELDKLLDVLGVNTPFNLVIQGFLVGSYGLTWALKNQSRISKISILNSPLTVSSPVPGLFQQLRIPLFGEFTCQNAVMAERFIEAGSAYVLKLEKADVYRLPYLSSGGPGFALLEVARKANFNDILSRITAGFASGRWDKPSLVLWGISDKYLPQSIAEEFQKQNSTIKLKLIEGAGHMPQEDWPEKVIEALRSFF</sequence>
<dbReference type="InterPro" id="IPR029058">
    <property type="entry name" value="AB_hydrolase_fold"/>
</dbReference>
<gene>
    <name evidence="2" type="ORF">CITCOLO1_LOCUS2007</name>
</gene>
<evidence type="ECO:0000259" key="1">
    <source>
        <dbReference type="Pfam" id="PF12697"/>
    </source>
</evidence>
<dbReference type="PANTHER" id="PTHR43194:SF2">
    <property type="entry name" value="PEROXISOMAL MEMBRANE PROTEIN LPX1"/>
    <property type="match status" value="1"/>
</dbReference>
<keyword evidence="3" id="KW-1185">Reference proteome</keyword>
<dbReference type="PRINTS" id="PR00111">
    <property type="entry name" value="ABHYDROLASE"/>
</dbReference>
<evidence type="ECO:0000313" key="3">
    <source>
        <dbReference type="Proteomes" id="UP001642487"/>
    </source>
</evidence>
<dbReference type="Gene3D" id="3.40.50.1820">
    <property type="entry name" value="alpha/beta hydrolase"/>
    <property type="match status" value="1"/>
</dbReference>
<reference evidence="2 3" key="1">
    <citation type="submission" date="2024-03" db="EMBL/GenBank/DDBJ databases">
        <authorList>
            <person name="Gkanogiannis A."/>
            <person name="Becerra Lopez-Lavalle L."/>
        </authorList>
    </citation>
    <scope>NUCLEOTIDE SEQUENCE [LARGE SCALE GENOMIC DNA]</scope>
</reference>
<dbReference type="Pfam" id="PF12697">
    <property type="entry name" value="Abhydrolase_6"/>
    <property type="match status" value="1"/>
</dbReference>